<organism evidence="3 4">
    <name type="scientific">Acetonema longum DSM 6540</name>
    <dbReference type="NCBI Taxonomy" id="1009370"/>
    <lineage>
        <taxon>Bacteria</taxon>
        <taxon>Bacillati</taxon>
        <taxon>Bacillota</taxon>
        <taxon>Negativicutes</taxon>
        <taxon>Acetonemataceae</taxon>
        <taxon>Acetonema</taxon>
    </lineage>
</organism>
<evidence type="ECO:0000259" key="2">
    <source>
        <dbReference type="Pfam" id="PF19200"/>
    </source>
</evidence>
<name>F7NNS1_9FIRM</name>
<comment type="caution">
    <text evidence="3">The sequence shown here is derived from an EMBL/GenBank/DDBJ whole genome shotgun (WGS) entry which is preliminary data.</text>
</comment>
<dbReference type="Pfam" id="PF19200">
    <property type="entry name" value="MupG_N"/>
    <property type="match status" value="1"/>
</dbReference>
<feature type="domain" description="6-phospho-N-acetylmuramidase N-terminal" evidence="2">
    <location>
        <begin position="5"/>
        <end position="237"/>
    </location>
</feature>
<dbReference type="InterPro" id="IPR043894">
    <property type="entry name" value="MupG_C"/>
</dbReference>
<proteinExistence type="predicted"/>
<keyword evidence="4" id="KW-1185">Reference proteome</keyword>
<dbReference type="Gene3D" id="3.20.20.70">
    <property type="entry name" value="Aldolase class I"/>
    <property type="match status" value="1"/>
</dbReference>
<dbReference type="InterPro" id="IPR017853">
    <property type="entry name" value="GH"/>
</dbReference>
<accession>F7NNS1</accession>
<dbReference type="eggNOG" id="COG3589">
    <property type="taxonomic scope" value="Bacteria"/>
</dbReference>
<dbReference type="InterPro" id="IPR008589">
    <property type="entry name" value="MupG"/>
</dbReference>
<dbReference type="InterPro" id="IPR029000">
    <property type="entry name" value="Cyclophilin-like_dom_sf"/>
</dbReference>
<dbReference type="Proteomes" id="UP000003240">
    <property type="component" value="Unassembled WGS sequence"/>
</dbReference>
<evidence type="ECO:0000313" key="3">
    <source>
        <dbReference type="EMBL" id="EGO62255.1"/>
    </source>
</evidence>
<dbReference type="InterPro" id="IPR043797">
    <property type="entry name" value="MupG_N"/>
</dbReference>
<feature type="domain" description="6-phospho-N-acetylmuramidase C-terminal" evidence="1">
    <location>
        <begin position="245"/>
        <end position="355"/>
    </location>
</feature>
<evidence type="ECO:0000313" key="4">
    <source>
        <dbReference type="Proteomes" id="UP000003240"/>
    </source>
</evidence>
<dbReference type="STRING" id="1009370.ALO_18812"/>
<dbReference type="EMBL" id="AFGF01000234">
    <property type="protein sequence ID" value="EGO62255.1"/>
    <property type="molecule type" value="Genomic_DNA"/>
</dbReference>
<dbReference type="SUPFAM" id="SSF50891">
    <property type="entry name" value="Cyclophilin-like"/>
    <property type="match status" value="1"/>
</dbReference>
<dbReference type="Gene3D" id="2.40.100.10">
    <property type="entry name" value="Cyclophilin-like"/>
    <property type="match status" value="1"/>
</dbReference>
<dbReference type="AlphaFoldDB" id="F7NNS1"/>
<dbReference type="PANTHER" id="PTHR38435:SF2">
    <property type="entry name" value="DUF871 DOMAIN-CONTAINING PROTEIN"/>
    <property type="match status" value="1"/>
</dbReference>
<sequence>MIEKGISLYAGMGYSPEQCFEYLSKARQAGFSRLFTSLHIPEADETSLLAEFRLIAGEAGRLGFGITADISPRAFRLLGASLDHLKPVRELGIDVIRLDFGFDAAAVAVWTKTSGLAVELNASTMDEKLWQAILAAGADTAKLRACHNFYPRPDTGLGWELFVKRSALFREQGIPLAAFIPSLVNPRGPIYAGLPTLERHRVLGLVPAAKELIYSGLVDCVLFGDPLADAKELAAVGQIDPDCVELEVVPEDALTAVEQEILFAVHANRLDPGESVIRSSETRNLAKEAIKPRKTQMREAGNVTIDNELYRRYMGELQVIIKTLPADERVNVVARIAPEEMGLLQYIQPGRTFCFRPGPDR</sequence>
<dbReference type="InterPro" id="IPR013785">
    <property type="entry name" value="Aldolase_TIM"/>
</dbReference>
<gene>
    <name evidence="3" type="ORF">ALO_18812</name>
</gene>
<protein>
    <submittedName>
        <fullName evidence="3">Outer surface protein</fullName>
    </submittedName>
</protein>
<dbReference type="PANTHER" id="PTHR38435">
    <property type="match status" value="1"/>
</dbReference>
<reference evidence="3 4" key="1">
    <citation type="journal article" date="2011" name="EMBO J.">
        <title>Structural diversity of bacterial flagellar motors.</title>
        <authorList>
            <person name="Chen S."/>
            <person name="Beeby M."/>
            <person name="Murphy G.E."/>
            <person name="Leadbetter J.R."/>
            <person name="Hendrixson D.R."/>
            <person name="Briegel A."/>
            <person name="Li Z."/>
            <person name="Shi J."/>
            <person name="Tocheva E.I."/>
            <person name="Muller A."/>
            <person name="Dobro M.J."/>
            <person name="Jensen G.J."/>
        </authorList>
    </citation>
    <scope>NUCLEOTIDE SEQUENCE [LARGE SCALE GENOMIC DNA]</scope>
    <source>
        <strain evidence="3 4">DSM 6540</strain>
    </source>
</reference>
<dbReference type="RefSeq" id="WP_004098878.1">
    <property type="nucleotide sequence ID" value="NZ_AFGF01000234.1"/>
</dbReference>
<dbReference type="Pfam" id="PF05913">
    <property type="entry name" value="MupG_C"/>
    <property type="match status" value="1"/>
</dbReference>
<evidence type="ECO:0000259" key="1">
    <source>
        <dbReference type="Pfam" id="PF05913"/>
    </source>
</evidence>
<dbReference type="SUPFAM" id="SSF51445">
    <property type="entry name" value="(Trans)glycosidases"/>
    <property type="match status" value="1"/>
</dbReference>